<comment type="caution">
    <text evidence="3">The sequence shown here is derived from an EMBL/GenBank/DDBJ whole genome shotgun (WGS) entry which is preliminary data.</text>
</comment>
<dbReference type="SUPFAM" id="SSF49899">
    <property type="entry name" value="Concanavalin A-like lectins/glucanases"/>
    <property type="match status" value="1"/>
</dbReference>
<feature type="domain" description="Fibronectin type-III" evidence="2">
    <location>
        <begin position="1010"/>
        <end position="1100"/>
    </location>
</feature>
<keyword evidence="1" id="KW-1133">Transmembrane helix</keyword>
<evidence type="ECO:0000256" key="1">
    <source>
        <dbReference type="SAM" id="Phobius"/>
    </source>
</evidence>
<dbReference type="InterPro" id="IPR018765">
    <property type="entry name" value="DUF2341"/>
</dbReference>
<protein>
    <recommendedName>
        <fullName evidence="2">Fibronectin type-III domain-containing protein</fullName>
    </recommendedName>
</protein>
<feature type="domain" description="Fibronectin type-III" evidence="2">
    <location>
        <begin position="1196"/>
        <end position="1287"/>
    </location>
</feature>
<dbReference type="InterPro" id="IPR036116">
    <property type="entry name" value="FN3_sf"/>
</dbReference>
<reference evidence="3 4" key="1">
    <citation type="journal article" date="2016" name="Nat. Commun.">
        <title>Thousands of microbial genomes shed light on interconnected biogeochemical processes in an aquifer system.</title>
        <authorList>
            <person name="Anantharaman K."/>
            <person name="Brown C.T."/>
            <person name="Hug L.A."/>
            <person name="Sharon I."/>
            <person name="Castelle C.J."/>
            <person name="Probst A.J."/>
            <person name="Thomas B.C."/>
            <person name="Singh A."/>
            <person name="Wilkins M.J."/>
            <person name="Karaoz U."/>
            <person name="Brodie E.L."/>
            <person name="Williams K.H."/>
            <person name="Hubbard S.S."/>
            <person name="Banfield J.F."/>
        </authorList>
    </citation>
    <scope>NUCLEOTIDE SEQUENCE [LARGE SCALE GENOMIC DNA]</scope>
</reference>
<dbReference type="CDD" id="cd00063">
    <property type="entry name" value="FN3"/>
    <property type="match status" value="2"/>
</dbReference>
<proteinExistence type="predicted"/>
<dbReference type="GO" id="GO:0003993">
    <property type="term" value="F:acid phosphatase activity"/>
    <property type="evidence" value="ECO:0007669"/>
    <property type="project" value="InterPro"/>
</dbReference>
<dbReference type="Gene3D" id="2.60.40.10">
    <property type="entry name" value="Immunoglobulins"/>
    <property type="match status" value="4"/>
</dbReference>
<dbReference type="EMBL" id="MFAK01000042">
    <property type="protein sequence ID" value="OGD74021.1"/>
    <property type="molecule type" value="Genomic_DNA"/>
</dbReference>
<keyword evidence="1" id="KW-0812">Transmembrane</keyword>
<dbReference type="Gene3D" id="2.60.40.380">
    <property type="entry name" value="Purple acid phosphatase-like, N-terminal"/>
    <property type="match status" value="1"/>
</dbReference>
<sequence>MTIKEKLINRYLKPRFSFVWLQMAVISALTAGMAIGLFFLVNDVVIPRIRATSTPWVQTDWSGGDSSTLVSETVNTWTSLDGVEATASAGLIVLDQTDGWSSDYHNWAYRRKITFDNTDATLGVTSENLTDFPVLVKLDTGTNIDYTKTQDLGQDLRFTDSDGTVLAYEIEKWDETGSSYVWVKVPQIDQNSNTDYVYIYYGNTGASDGQTESSVWNSGYKMVQHFNESSGVHYDSTANNFDSNSVTVTEQGADIGQIDGADHFNGAGDNITITAISPASQVTVTTWFKRLGVAGSGYHTIYMQGTQIELDAIESTGQIRAGVTTATMGRQVFNSGSGLGDGQFHQLGLVYNGETLKAYIDGVQTSSQSVSGALSTGSATTIGKLAPSYYVNGVLDEIRVSDIGRSAAWIAASYKSETNAFNTIADEVSQYPDSGILISNILDAGFAADWGELSYTASGSGVTIKVRTDSSPDMSGATDWGSCSGIASGTDLTETDCVTDQDQYLQYQATLTVQGALSPELYDISVPFTASDQLRPSVNAANVAITGLTSGNWTSTEPTITWTAGTDDTAVAGYCISLDEQTVDATPSASLNPETDAGEMNGLDDGITNNSTCPYIVAGTSVDLSSISGLTLPTNKQYWFSIKAVDAAGNVANDIAGPWQDLVSFKYDSTVPTNVAYLTMPSTNFSNVVDMNFSWPTSGGSASSDSESGVLGWQYQLNSSAGSWQGTTYNAEFDLDYIPATASAYTFIAARDEANVITGNNVVYFRTVDNAGNPSSAATYRTGNLTYGGEAPSFPGDGVVTIDPTTSDTNEFSLSWSEATPTDGQNVTSYYYMINTSPPSSLATLQGNASTYWDNGTEITLVAAALPNVNKGVNTVYVVAIDDAETPNYSPSNYISGSFTLNSTDPDNVGNLVASDSSIKSSSQWNVTLTWTAPSYQGAGNLTYLIYRSVDGSSFSRVGSTSGLSYVDNTPASVLYYYKVYSQDGAEAISSGTNAVSITPTGKWTSAPGLSVNPAVSSITTKKATITWSTDRTSDSKIQYGTGSGSYGSVEPSNSSQVAAHSIQLTGLSPGTTYYYKAKWTDEDGNTGTSSEYSFTTDAAPVAQNVNVTSIGLDSAVINYTVTGASQVKIYYGTTNSFGGSTTLTTSTSETTYSTILSGLTDGTKYYYRINVFDEETAEYEGTILDFTTLPRPKIATVRLQQVRGSSSSTVLVTWTSNTEISSIVTYYPSANASAAQDKIEIKLVKAHTMLIEGLLPNTAYTLIVKGRDKIGNEALSNPQTFTTATDTRPPVLANLKVETVIQGAGEETTAQLVVAWDTDELSTSQVAYGEGSSGNLVNKTQHDTDLTYNHVVVVPNLQPSRVYHVKAISFDDADNESQSVDRVVITPKATQSALNLVIINLSKAFGFLGNYGSN</sequence>
<dbReference type="SUPFAM" id="SSF49265">
    <property type="entry name" value="Fibronectin type III"/>
    <property type="match status" value="1"/>
</dbReference>
<dbReference type="InterPro" id="IPR013320">
    <property type="entry name" value="ConA-like_dom_sf"/>
</dbReference>
<dbReference type="Pfam" id="PF10102">
    <property type="entry name" value="DUF2341"/>
    <property type="match status" value="1"/>
</dbReference>
<keyword evidence="1" id="KW-0472">Membrane</keyword>
<dbReference type="GO" id="GO:0046872">
    <property type="term" value="F:metal ion binding"/>
    <property type="evidence" value="ECO:0007669"/>
    <property type="project" value="InterPro"/>
</dbReference>
<dbReference type="Gene3D" id="2.60.120.200">
    <property type="match status" value="1"/>
</dbReference>
<evidence type="ECO:0000313" key="4">
    <source>
        <dbReference type="Proteomes" id="UP000176191"/>
    </source>
</evidence>
<evidence type="ECO:0000313" key="3">
    <source>
        <dbReference type="EMBL" id="OGD74021.1"/>
    </source>
</evidence>
<dbReference type="Pfam" id="PF16656">
    <property type="entry name" value="Pur_ac_phosph_N"/>
    <property type="match status" value="1"/>
</dbReference>
<feature type="transmembrane region" description="Helical" evidence="1">
    <location>
        <begin position="20"/>
        <end position="41"/>
    </location>
</feature>
<dbReference type="Proteomes" id="UP000176191">
    <property type="component" value="Unassembled WGS sequence"/>
</dbReference>
<dbReference type="InterPro" id="IPR003961">
    <property type="entry name" value="FN3_dom"/>
</dbReference>
<dbReference type="InterPro" id="IPR015914">
    <property type="entry name" value="PAPs_N"/>
</dbReference>
<accession>A0A1F5F2Y0</accession>
<gene>
    <name evidence="3" type="ORF">A2228_00260</name>
</gene>
<name>A0A1F5F2Y0_9BACT</name>
<dbReference type="InterPro" id="IPR013783">
    <property type="entry name" value="Ig-like_fold"/>
</dbReference>
<dbReference type="InterPro" id="IPR008963">
    <property type="entry name" value="Purple_acid_Pase-like_N"/>
</dbReference>
<dbReference type="SMART" id="SM00060">
    <property type="entry name" value="FN3"/>
    <property type="match status" value="7"/>
</dbReference>
<evidence type="ECO:0000259" key="2">
    <source>
        <dbReference type="PROSITE" id="PS50853"/>
    </source>
</evidence>
<organism evidence="3 4">
    <name type="scientific">Candidatus Collierbacteria bacterium RIFOXYA2_FULL_46_10</name>
    <dbReference type="NCBI Taxonomy" id="1817726"/>
    <lineage>
        <taxon>Bacteria</taxon>
        <taxon>Candidatus Collieribacteriota</taxon>
    </lineage>
</organism>
<dbReference type="PROSITE" id="PS50853">
    <property type="entry name" value="FN3"/>
    <property type="match status" value="2"/>
</dbReference>
<dbReference type="Pfam" id="PF13385">
    <property type="entry name" value="Laminin_G_3"/>
    <property type="match status" value="1"/>
</dbReference>
<dbReference type="SUPFAM" id="SSF49363">
    <property type="entry name" value="Purple acid phosphatase, N-terminal domain"/>
    <property type="match status" value="1"/>
</dbReference>